<protein>
    <submittedName>
        <fullName evidence="1">Uncharacterized protein</fullName>
    </submittedName>
</protein>
<evidence type="ECO:0000313" key="1">
    <source>
        <dbReference type="EMBL" id="GAA1545668.1"/>
    </source>
</evidence>
<sequence>MNARTLHPVALADQLGAATAHARHVLTSAATHGRAVLDANPPTEWLASQATAIRAAIVNRTARCCPHIGAAPQLLHAAAWHPGLLVCLDCLPALDPGPDDSTCDRCHRPAALLTGSVAAFGPVLLAYALCDDCIPEPR</sequence>
<evidence type="ECO:0000313" key="2">
    <source>
        <dbReference type="Proteomes" id="UP001501470"/>
    </source>
</evidence>
<organism evidence="1 2">
    <name type="scientific">Dactylosporangium maewongense</name>
    <dbReference type="NCBI Taxonomy" id="634393"/>
    <lineage>
        <taxon>Bacteria</taxon>
        <taxon>Bacillati</taxon>
        <taxon>Actinomycetota</taxon>
        <taxon>Actinomycetes</taxon>
        <taxon>Micromonosporales</taxon>
        <taxon>Micromonosporaceae</taxon>
        <taxon>Dactylosporangium</taxon>
    </lineage>
</organism>
<reference evidence="2" key="1">
    <citation type="journal article" date="2019" name="Int. J. Syst. Evol. Microbiol.">
        <title>The Global Catalogue of Microorganisms (GCM) 10K type strain sequencing project: providing services to taxonomists for standard genome sequencing and annotation.</title>
        <authorList>
            <consortium name="The Broad Institute Genomics Platform"/>
            <consortium name="The Broad Institute Genome Sequencing Center for Infectious Disease"/>
            <person name="Wu L."/>
            <person name="Ma J."/>
        </authorList>
    </citation>
    <scope>NUCLEOTIDE SEQUENCE [LARGE SCALE GENOMIC DNA]</scope>
    <source>
        <strain evidence="2">JCM 15933</strain>
    </source>
</reference>
<proteinExistence type="predicted"/>
<accession>A0ABP4MJR9</accession>
<name>A0ABP4MJR9_9ACTN</name>
<keyword evidence="2" id="KW-1185">Reference proteome</keyword>
<gene>
    <name evidence="1" type="ORF">GCM10009827_077190</name>
</gene>
<comment type="caution">
    <text evidence="1">The sequence shown here is derived from an EMBL/GenBank/DDBJ whole genome shotgun (WGS) entry which is preliminary data.</text>
</comment>
<dbReference type="RefSeq" id="WP_344508056.1">
    <property type="nucleotide sequence ID" value="NZ_BAAAQD010000018.1"/>
</dbReference>
<dbReference type="Proteomes" id="UP001501470">
    <property type="component" value="Unassembled WGS sequence"/>
</dbReference>
<dbReference type="EMBL" id="BAAAQD010000018">
    <property type="protein sequence ID" value="GAA1545668.1"/>
    <property type="molecule type" value="Genomic_DNA"/>
</dbReference>